<dbReference type="KEGG" id="mshg:MSG_02051"/>
<sequence length="288" mass="30522">MGKGSILKNLILDPEILVMPGVFDTSSAKLAEQAGFAALQCSGAAISGFHFGRPDYSLISLEDMAACTARIVRSVDVPVMADGDNGFGNAVSSYYTVRAFEDLGAAGINLEDQVSPKRCGHLAGKELIGLEEAVAKIRAAADARRDPDFVINARTDALAVEGLSGVIRRGNAYLEAGATMIFVEGVTSRDEIRHAVDNIHGPVAVNIVEGGKSPERLAFTELQELGVARVSLPGVLLLAALGGMREALARVRKDGDTAGLSDLLLPFREAHNLFGMNEVEQLEARYLS</sequence>
<dbReference type="Gene3D" id="3.20.20.60">
    <property type="entry name" value="Phosphoenolpyruvate-binding domains"/>
    <property type="match status" value="1"/>
</dbReference>
<gene>
    <name evidence="1" type="ORF">MSG_02051</name>
</gene>
<dbReference type="Proteomes" id="UP000217736">
    <property type="component" value="Chromosome"/>
</dbReference>
<dbReference type="GO" id="GO:0008807">
    <property type="term" value="F:carboxyvinyl-carboxyphosphonate phosphorylmutase activity"/>
    <property type="evidence" value="ECO:0007669"/>
    <property type="project" value="UniProtKB-EC"/>
</dbReference>
<dbReference type="CDD" id="cd00377">
    <property type="entry name" value="ICL_PEPM"/>
    <property type="match status" value="1"/>
</dbReference>
<organism evidence="1 2">
    <name type="scientific">Mycobacterium shigaense</name>
    <dbReference type="NCBI Taxonomy" id="722731"/>
    <lineage>
        <taxon>Bacteria</taxon>
        <taxon>Bacillati</taxon>
        <taxon>Actinomycetota</taxon>
        <taxon>Actinomycetes</taxon>
        <taxon>Mycobacteriales</taxon>
        <taxon>Mycobacteriaceae</taxon>
        <taxon>Mycobacterium</taxon>
        <taxon>Mycobacterium simiae complex</taxon>
    </lineage>
</organism>
<dbReference type="EMBL" id="AP018164">
    <property type="protein sequence ID" value="BAX92200.1"/>
    <property type="molecule type" value="Genomic_DNA"/>
</dbReference>
<evidence type="ECO:0000313" key="1">
    <source>
        <dbReference type="EMBL" id="BAX92200.1"/>
    </source>
</evidence>
<dbReference type="AlphaFoldDB" id="A0A1Z4EH22"/>
<keyword evidence="1" id="KW-0808">Transferase</keyword>
<dbReference type="InterPro" id="IPR040442">
    <property type="entry name" value="Pyrv_kinase-like_dom_sf"/>
</dbReference>
<dbReference type="InterPro" id="IPR018523">
    <property type="entry name" value="Isocitrate_lyase_ph_CS"/>
</dbReference>
<accession>A0A1Z4EH22</accession>
<dbReference type="InterPro" id="IPR039556">
    <property type="entry name" value="ICL/PEPM"/>
</dbReference>
<reference evidence="2" key="1">
    <citation type="submission" date="2017-06" db="EMBL/GenBank/DDBJ databases">
        <title>Complete Genome Sequence of Mycobacterium shigaense.</title>
        <authorList>
            <person name="Fukano H."/>
            <person name="Yoshida M."/>
            <person name="Kazumi Y."/>
            <person name="Ogura Y."/>
            <person name="Mitarai S."/>
            <person name="Hayashi T."/>
            <person name="Hoshino Y."/>
        </authorList>
    </citation>
    <scope>NUCLEOTIDE SEQUENCE [LARGE SCALE GENOMIC DNA]</scope>
    <source>
        <strain evidence="2">UN-152</strain>
    </source>
</reference>
<protein>
    <submittedName>
        <fullName evidence="1">Carboxyvinyl-carboxyphosphonate phosphorylmutase</fullName>
        <ecNumber evidence="1">2.7.8.23</ecNumber>
    </submittedName>
</protein>
<dbReference type="EC" id="2.7.8.23" evidence="1"/>
<dbReference type="OrthoDB" id="9771433at2"/>
<dbReference type="SUPFAM" id="SSF51621">
    <property type="entry name" value="Phosphoenolpyruvate/pyruvate domain"/>
    <property type="match status" value="1"/>
</dbReference>
<evidence type="ECO:0000313" key="2">
    <source>
        <dbReference type="Proteomes" id="UP000217736"/>
    </source>
</evidence>
<dbReference type="InterPro" id="IPR015813">
    <property type="entry name" value="Pyrv/PenolPyrv_kinase-like_dom"/>
</dbReference>
<dbReference type="PANTHER" id="PTHR42905:SF16">
    <property type="entry name" value="CARBOXYPHOSPHONOENOLPYRUVATE PHOSPHONOMUTASE-LIKE PROTEIN (AFU_ORTHOLOGUE AFUA_5G07230)"/>
    <property type="match status" value="1"/>
</dbReference>
<dbReference type="PANTHER" id="PTHR42905">
    <property type="entry name" value="PHOSPHOENOLPYRUVATE CARBOXYLASE"/>
    <property type="match status" value="1"/>
</dbReference>
<dbReference type="Pfam" id="PF13714">
    <property type="entry name" value="PEP_mutase"/>
    <property type="match status" value="1"/>
</dbReference>
<keyword evidence="2" id="KW-1185">Reference proteome</keyword>
<name>A0A1Z4EH22_9MYCO</name>
<dbReference type="GO" id="GO:0016833">
    <property type="term" value="F:oxo-acid-lyase activity"/>
    <property type="evidence" value="ECO:0007669"/>
    <property type="project" value="UniProtKB-ARBA"/>
</dbReference>
<dbReference type="PROSITE" id="PS00161">
    <property type="entry name" value="ISOCITRATE_LYASE"/>
    <property type="match status" value="1"/>
</dbReference>
<proteinExistence type="predicted"/>